<feature type="region of interest" description="Disordered" evidence="1">
    <location>
        <begin position="134"/>
        <end position="202"/>
    </location>
</feature>
<sequence>MVQNAREALARAKEEELERTQQMDYHERLMVMASQSGYAQQHQTQILLQAAALFQQSWDHPRICLYRCNQGGGSLQVPHGPQQDQPPAPQMGMPSQPPQVNHPVPATAHDDPFQQQIAQTLLNAAVPSLQPAIHPRGRQLQRQRNSGLLHGNPRGQPVVPRTGTSNQLPQVNQPVQSSATVSNGQPRSGRPSRPRVKKPPTVMFQVTRRVLSPGIVSLQPSQPQASELSVGTSQAPSNLLQAPAPSQSAIVNPNGASQASSSMSATAAS</sequence>
<organism evidence="2 3">
    <name type="scientific">Piedraia hortae CBS 480.64</name>
    <dbReference type="NCBI Taxonomy" id="1314780"/>
    <lineage>
        <taxon>Eukaryota</taxon>
        <taxon>Fungi</taxon>
        <taxon>Dikarya</taxon>
        <taxon>Ascomycota</taxon>
        <taxon>Pezizomycotina</taxon>
        <taxon>Dothideomycetes</taxon>
        <taxon>Dothideomycetidae</taxon>
        <taxon>Capnodiales</taxon>
        <taxon>Piedraiaceae</taxon>
        <taxon>Piedraia</taxon>
    </lineage>
</organism>
<reference evidence="2" key="1">
    <citation type="journal article" date="2020" name="Stud. Mycol.">
        <title>101 Dothideomycetes genomes: a test case for predicting lifestyles and emergence of pathogens.</title>
        <authorList>
            <person name="Haridas S."/>
            <person name="Albert R."/>
            <person name="Binder M."/>
            <person name="Bloem J."/>
            <person name="Labutti K."/>
            <person name="Salamov A."/>
            <person name="Andreopoulos B."/>
            <person name="Baker S."/>
            <person name="Barry K."/>
            <person name="Bills G."/>
            <person name="Bluhm B."/>
            <person name="Cannon C."/>
            <person name="Castanera R."/>
            <person name="Culley D."/>
            <person name="Daum C."/>
            <person name="Ezra D."/>
            <person name="Gonzalez J."/>
            <person name="Henrissat B."/>
            <person name="Kuo A."/>
            <person name="Liang C."/>
            <person name="Lipzen A."/>
            <person name="Lutzoni F."/>
            <person name="Magnuson J."/>
            <person name="Mondo S."/>
            <person name="Nolan M."/>
            <person name="Ohm R."/>
            <person name="Pangilinan J."/>
            <person name="Park H.-J."/>
            <person name="Ramirez L."/>
            <person name="Alfaro M."/>
            <person name="Sun H."/>
            <person name="Tritt A."/>
            <person name="Yoshinaga Y."/>
            <person name="Zwiers L.-H."/>
            <person name="Turgeon B."/>
            <person name="Goodwin S."/>
            <person name="Spatafora J."/>
            <person name="Crous P."/>
            <person name="Grigoriev I."/>
        </authorList>
    </citation>
    <scope>NUCLEOTIDE SEQUENCE</scope>
    <source>
        <strain evidence="2">CBS 480.64</strain>
    </source>
</reference>
<feature type="region of interest" description="Disordered" evidence="1">
    <location>
        <begin position="215"/>
        <end position="269"/>
    </location>
</feature>
<protein>
    <submittedName>
        <fullName evidence="2">Uncharacterized protein</fullName>
    </submittedName>
</protein>
<dbReference type="Proteomes" id="UP000799421">
    <property type="component" value="Unassembled WGS sequence"/>
</dbReference>
<feature type="compositionally biased region" description="Polar residues" evidence="1">
    <location>
        <begin position="162"/>
        <end position="185"/>
    </location>
</feature>
<feature type="region of interest" description="Disordered" evidence="1">
    <location>
        <begin position="75"/>
        <end position="109"/>
    </location>
</feature>
<feature type="compositionally biased region" description="Low complexity" evidence="1">
    <location>
        <begin position="256"/>
        <end position="269"/>
    </location>
</feature>
<proteinExistence type="predicted"/>
<evidence type="ECO:0000313" key="2">
    <source>
        <dbReference type="EMBL" id="KAF2863288.1"/>
    </source>
</evidence>
<dbReference type="EMBL" id="MU005961">
    <property type="protein sequence ID" value="KAF2863288.1"/>
    <property type="molecule type" value="Genomic_DNA"/>
</dbReference>
<keyword evidence="3" id="KW-1185">Reference proteome</keyword>
<evidence type="ECO:0000256" key="1">
    <source>
        <dbReference type="SAM" id="MobiDB-lite"/>
    </source>
</evidence>
<feature type="compositionally biased region" description="Polar residues" evidence="1">
    <location>
        <begin position="218"/>
        <end position="255"/>
    </location>
</feature>
<evidence type="ECO:0000313" key="3">
    <source>
        <dbReference type="Proteomes" id="UP000799421"/>
    </source>
</evidence>
<name>A0A6A7C9H2_9PEZI</name>
<accession>A0A6A7C9H2</accession>
<gene>
    <name evidence="2" type="ORF">K470DRAFT_268111</name>
</gene>
<dbReference type="AlphaFoldDB" id="A0A6A7C9H2"/>